<evidence type="ECO:0000256" key="5">
    <source>
        <dbReference type="ARBA" id="ARBA00022777"/>
    </source>
</evidence>
<dbReference type="SUPFAM" id="SSF47384">
    <property type="entry name" value="Homodimeric domain of signal transducing histidine kinase"/>
    <property type="match status" value="1"/>
</dbReference>
<dbReference type="AlphaFoldDB" id="A0A2T5BZY2"/>
<dbReference type="OrthoDB" id="9796457at2"/>
<dbReference type="SMART" id="SM00388">
    <property type="entry name" value="HisKA"/>
    <property type="match status" value="1"/>
</dbReference>
<dbReference type="Pfam" id="PF00512">
    <property type="entry name" value="HisKA"/>
    <property type="match status" value="1"/>
</dbReference>
<accession>A0A2T5BZY2</accession>
<protein>
    <recommendedName>
        <fullName evidence="2">histidine kinase</fullName>
        <ecNumber evidence="2">2.7.13.3</ecNumber>
    </recommendedName>
</protein>
<evidence type="ECO:0000256" key="7">
    <source>
        <dbReference type="SAM" id="Phobius"/>
    </source>
</evidence>
<evidence type="ECO:0000256" key="2">
    <source>
        <dbReference type="ARBA" id="ARBA00012438"/>
    </source>
</evidence>
<keyword evidence="6" id="KW-0902">Two-component regulatory system</keyword>
<evidence type="ECO:0000313" key="10">
    <source>
        <dbReference type="Proteomes" id="UP000243525"/>
    </source>
</evidence>
<keyword evidence="7" id="KW-0812">Transmembrane</keyword>
<keyword evidence="7" id="KW-0472">Membrane</keyword>
<keyword evidence="10" id="KW-1185">Reference proteome</keyword>
<feature type="transmembrane region" description="Helical" evidence="7">
    <location>
        <begin position="169"/>
        <end position="186"/>
    </location>
</feature>
<dbReference type="Gene3D" id="1.10.287.130">
    <property type="match status" value="1"/>
</dbReference>
<keyword evidence="3" id="KW-0597">Phosphoprotein</keyword>
<dbReference type="Gene3D" id="3.30.565.10">
    <property type="entry name" value="Histidine kinase-like ATPase, C-terminal domain"/>
    <property type="match status" value="1"/>
</dbReference>
<dbReference type="FunFam" id="3.30.565.10:FF:000006">
    <property type="entry name" value="Sensor histidine kinase WalK"/>
    <property type="match status" value="1"/>
</dbReference>
<dbReference type="PROSITE" id="PS50109">
    <property type="entry name" value="HIS_KIN"/>
    <property type="match status" value="1"/>
</dbReference>
<evidence type="ECO:0000256" key="6">
    <source>
        <dbReference type="ARBA" id="ARBA00023012"/>
    </source>
</evidence>
<dbReference type="Pfam" id="PF02518">
    <property type="entry name" value="HATPase_c"/>
    <property type="match status" value="1"/>
</dbReference>
<keyword evidence="4" id="KW-0808">Transferase</keyword>
<dbReference type="PANTHER" id="PTHR43711">
    <property type="entry name" value="TWO-COMPONENT HISTIDINE KINASE"/>
    <property type="match status" value="1"/>
</dbReference>
<dbReference type="PANTHER" id="PTHR43711:SF1">
    <property type="entry name" value="HISTIDINE KINASE 1"/>
    <property type="match status" value="1"/>
</dbReference>
<dbReference type="GO" id="GO:0000155">
    <property type="term" value="F:phosphorelay sensor kinase activity"/>
    <property type="evidence" value="ECO:0007669"/>
    <property type="project" value="InterPro"/>
</dbReference>
<dbReference type="InterPro" id="IPR050736">
    <property type="entry name" value="Sensor_HK_Regulatory"/>
</dbReference>
<feature type="transmembrane region" description="Helical" evidence="7">
    <location>
        <begin position="83"/>
        <end position="102"/>
    </location>
</feature>
<dbReference type="SUPFAM" id="SSF55874">
    <property type="entry name" value="ATPase domain of HSP90 chaperone/DNA topoisomerase II/histidine kinase"/>
    <property type="match status" value="1"/>
</dbReference>
<feature type="transmembrane region" description="Helical" evidence="7">
    <location>
        <begin position="108"/>
        <end position="124"/>
    </location>
</feature>
<name>A0A2T5BZY2_9BACT</name>
<feature type="transmembrane region" description="Helical" evidence="7">
    <location>
        <begin position="30"/>
        <end position="51"/>
    </location>
</feature>
<feature type="domain" description="Histidine kinase" evidence="8">
    <location>
        <begin position="210"/>
        <end position="429"/>
    </location>
</feature>
<dbReference type="Proteomes" id="UP000243525">
    <property type="component" value="Unassembled WGS sequence"/>
</dbReference>
<evidence type="ECO:0000256" key="1">
    <source>
        <dbReference type="ARBA" id="ARBA00000085"/>
    </source>
</evidence>
<evidence type="ECO:0000259" key="8">
    <source>
        <dbReference type="PROSITE" id="PS50109"/>
    </source>
</evidence>
<evidence type="ECO:0000256" key="4">
    <source>
        <dbReference type="ARBA" id="ARBA00022679"/>
    </source>
</evidence>
<sequence>MNDNFPKRLVDGTRRVVCGNFEEGTFEQRLIIIGCLTLSLVTAVATVTNFATGLYNMGWVTLVFCLVTLSFFTTARRGLFPRWLVPAIFVGAVLFSNLLWYFNYGSKGPTLIVITGVYVFYILISKRGTYLLPISLFLLNMLGLFLIEYHFPHLLGDYESDQLRSFDMYLGTAFAMILIFLATLSVKRNYELQYLRARSSDQLKTAFLANLSHEVRTPLNVISGFTSVIPEMDYQKEDMQKIHQIIHYNGIQLVNLVEDMIDLSKLEVDQLELFPEPVDLREMFDELNDNFRSYAATEQKRQLDFQYQLALNNPVVWADRNRLSQVLRHLIKNAMHFSDRGSICFGCREEAADIVFFVKDQGRGIKPEYEAFIFDSFVKCPSSETTIERGLGMGLYLSKRIVALMGGKMWFQSQHQKGSEFYFSIPRKQVPENDFR</sequence>
<feature type="transmembrane region" description="Helical" evidence="7">
    <location>
        <begin position="131"/>
        <end position="149"/>
    </location>
</feature>
<dbReference type="RefSeq" id="WP_107822855.1">
    <property type="nucleotide sequence ID" value="NZ_OY782574.1"/>
</dbReference>
<dbReference type="CDD" id="cd00082">
    <property type="entry name" value="HisKA"/>
    <property type="match status" value="1"/>
</dbReference>
<dbReference type="InterPro" id="IPR003594">
    <property type="entry name" value="HATPase_dom"/>
</dbReference>
<feature type="transmembrane region" description="Helical" evidence="7">
    <location>
        <begin position="57"/>
        <end position="76"/>
    </location>
</feature>
<gene>
    <name evidence="9" type="ORF">C8N47_11231</name>
</gene>
<evidence type="ECO:0000313" key="9">
    <source>
        <dbReference type="EMBL" id="PTN07869.1"/>
    </source>
</evidence>
<comment type="catalytic activity">
    <reaction evidence="1">
        <text>ATP + protein L-histidine = ADP + protein N-phospho-L-histidine.</text>
        <dbReference type="EC" id="2.7.13.3"/>
    </reaction>
</comment>
<keyword evidence="5 9" id="KW-0418">Kinase</keyword>
<dbReference type="InterPro" id="IPR036097">
    <property type="entry name" value="HisK_dim/P_sf"/>
</dbReference>
<evidence type="ECO:0000256" key="3">
    <source>
        <dbReference type="ARBA" id="ARBA00022553"/>
    </source>
</evidence>
<dbReference type="InterPro" id="IPR036890">
    <property type="entry name" value="HATPase_C_sf"/>
</dbReference>
<comment type="caution">
    <text evidence="9">The sequence shown here is derived from an EMBL/GenBank/DDBJ whole genome shotgun (WGS) entry which is preliminary data.</text>
</comment>
<dbReference type="PRINTS" id="PR00344">
    <property type="entry name" value="BCTRLSENSOR"/>
</dbReference>
<dbReference type="InterPro" id="IPR005467">
    <property type="entry name" value="His_kinase_dom"/>
</dbReference>
<dbReference type="InterPro" id="IPR003661">
    <property type="entry name" value="HisK_dim/P_dom"/>
</dbReference>
<dbReference type="EC" id="2.7.13.3" evidence="2"/>
<dbReference type="EMBL" id="QAAD01000012">
    <property type="protein sequence ID" value="PTN07869.1"/>
    <property type="molecule type" value="Genomic_DNA"/>
</dbReference>
<reference evidence="9 10" key="1">
    <citation type="submission" date="2018-04" db="EMBL/GenBank/DDBJ databases">
        <title>Genomic Encyclopedia of Archaeal and Bacterial Type Strains, Phase II (KMG-II): from individual species to whole genera.</title>
        <authorList>
            <person name="Goeker M."/>
        </authorList>
    </citation>
    <scope>NUCLEOTIDE SEQUENCE [LARGE SCALE GENOMIC DNA]</scope>
    <source>
        <strain evidence="9 10">DSM 28823</strain>
    </source>
</reference>
<keyword evidence="7" id="KW-1133">Transmembrane helix</keyword>
<proteinExistence type="predicted"/>
<dbReference type="InterPro" id="IPR004358">
    <property type="entry name" value="Sig_transdc_His_kin-like_C"/>
</dbReference>
<dbReference type="SMART" id="SM00387">
    <property type="entry name" value="HATPase_c"/>
    <property type="match status" value="1"/>
</dbReference>
<organism evidence="9 10">
    <name type="scientific">Mangrovibacterium marinum</name>
    <dbReference type="NCBI Taxonomy" id="1639118"/>
    <lineage>
        <taxon>Bacteria</taxon>
        <taxon>Pseudomonadati</taxon>
        <taxon>Bacteroidota</taxon>
        <taxon>Bacteroidia</taxon>
        <taxon>Marinilabiliales</taxon>
        <taxon>Prolixibacteraceae</taxon>
        <taxon>Mangrovibacterium</taxon>
    </lineage>
</organism>